<evidence type="ECO:0000259" key="1">
    <source>
        <dbReference type="PROSITE" id="PS50914"/>
    </source>
</evidence>
<dbReference type="InterPro" id="IPR051686">
    <property type="entry name" value="Lipoprotein_DolP"/>
</dbReference>
<proteinExistence type="predicted"/>
<keyword evidence="3" id="KW-1185">Reference proteome</keyword>
<sequence>MGRIQSGNDQRGFSRFRDSDYFEEPRFDTDGSFTHSNFSFDDKEFGRDLHEKRGRFGGVNRFGEQRIHHDSYQDDQFRNDYDPTYEDEYGMKHPYEHGGRLNRWSDDIRSEASRENHYGKGPKGYQRSDTRIMEDACEILLDSPEVDASEIEVKVNDRVITLEGEVVSRRDKRMAEELIENISGVLDVQNRLKVKHSADGWIPGLGYAGRDQYGL</sequence>
<dbReference type="InterPro" id="IPR007055">
    <property type="entry name" value="BON_dom"/>
</dbReference>
<name>A0AAX4HVH1_9BACT</name>
<organism evidence="2 3">
    <name type="scientific">Peredibacter starrii</name>
    <dbReference type="NCBI Taxonomy" id="28202"/>
    <lineage>
        <taxon>Bacteria</taxon>
        <taxon>Pseudomonadati</taxon>
        <taxon>Bdellovibrionota</taxon>
        <taxon>Bacteriovoracia</taxon>
        <taxon>Bacteriovoracales</taxon>
        <taxon>Bacteriovoracaceae</taxon>
        <taxon>Peredibacter</taxon>
    </lineage>
</organism>
<dbReference type="InterPro" id="IPR014004">
    <property type="entry name" value="Transpt-assoc_nodulatn_dom_bac"/>
</dbReference>
<dbReference type="AlphaFoldDB" id="A0AAX4HVH1"/>
<dbReference type="PROSITE" id="PS50914">
    <property type="entry name" value="BON"/>
    <property type="match status" value="1"/>
</dbReference>
<dbReference type="PANTHER" id="PTHR34606:SF15">
    <property type="entry name" value="BON DOMAIN-CONTAINING PROTEIN"/>
    <property type="match status" value="1"/>
</dbReference>
<gene>
    <name evidence="2" type="ORF">SOO65_09375</name>
</gene>
<dbReference type="PANTHER" id="PTHR34606">
    <property type="entry name" value="BON DOMAIN-CONTAINING PROTEIN"/>
    <property type="match status" value="1"/>
</dbReference>
<dbReference type="KEGG" id="psti:SOO65_09375"/>
<evidence type="ECO:0000313" key="2">
    <source>
        <dbReference type="EMBL" id="WPU66960.1"/>
    </source>
</evidence>
<accession>A0AAX4HVH1</accession>
<dbReference type="SMART" id="SM00749">
    <property type="entry name" value="BON"/>
    <property type="match status" value="1"/>
</dbReference>
<dbReference type="RefSeq" id="WP_321399678.1">
    <property type="nucleotide sequence ID" value="NZ_CP139487.1"/>
</dbReference>
<reference evidence="2 3" key="1">
    <citation type="submission" date="2023-11" db="EMBL/GenBank/DDBJ databases">
        <title>Peredibacter starrii A3.12.</title>
        <authorList>
            <person name="Mitchell R.J."/>
        </authorList>
    </citation>
    <scope>NUCLEOTIDE SEQUENCE [LARGE SCALE GENOMIC DNA]</scope>
    <source>
        <strain evidence="2 3">A3.12</strain>
    </source>
</reference>
<dbReference type="Pfam" id="PF04972">
    <property type="entry name" value="BON"/>
    <property type="match status" value="1"/>
</dbReference>
<dbReference type="EMBL" id="CP139487">
    <property type="protein sequence ID" value="WPU66960.1"/>
    <property type="molecule type" value="Genomic_DNA"/>
</dbReference>
<dbReference type="Proteomes" id="UP001324634">
    <property type="component" value="Chromosome"/>
</dbReference>
<evidence type="ECO:0000313" key="3">
    <source>
        <dbReference type="Proteomes" id="UP001324634"/>
    </source>
</evidence>
<protein>
    <submittedName>
        <fullName evidence="2">BON domain-containing protein</fullName>
    </submittedName>
</protein>
<dbReference type="Gene3D" id="3.30.1340.30">
    <property type="match status" value="1"/>
</dbReference>
<feature type="domain" description="BON" evidence="1">
    <location>
        <begin position="128"/>
        <end position="196"/>
    </location>
</feature>